<keyword evidence="1" id="KW-0812">Transmembrane</keyword>
<keyword evidence="1" id="KW-1133">Transmembrane helix</keyword>
<keyword evidence="1" id="KW-0472">Membrane</keyword>
<reference evidence="2 3" key="1">
    <citation type="submission" date="2021-06" db="EMBL/GenBank/DDBJ databases">
        <title>Whole genome sequences of Flavobacterium sp. KK2020170 and assembly.</title>
        <authorList>
            <person name="Kitahara K."/>
            <person name="Miyoshi S."/>
            <person name="Uesaka K."/>
        </authorList>
    </citation>
    <scope>NUCLEOTIDE SEQUENCE [LARGE SCALE GENOMIC DNA]</scope>
    <source>
        <strain evidence="2 3">KK2020170</strain>
    </source>
</reference>
<keyword evidence="3" id="KW-1185">Reference proteome</keyword>
<name>A0ABN6HZ54_9FLAO</name>
<evidence type="ECO:0000313" key="3">
    <source>
        <dbReference type="Proteomes" id="UP000825258"/>
    </source>
</evidence>
<accession>A0ABN6HZ54</accession>
<protein>
    <submittedName>
        <fullName evidence="2">Uncharacterized protein</fullName>
    </submittedName>
</protein>
<evidence type="ECO:0000256" key="1">
    <source>
        <dbReference type="SAM" id="Phobius"/>
    </source>
</evidence>
<gene>
    <name evidence="2" type="ORF">KK2020170_24100</name>
</gene>
<dbReference type="Proteomes" id="UP000825258">
    <property type="component" value="Chromosome"/>
</dbReference>
<dbReference type="EMBL" id="AP024749">
    <property type="protein sequence ID" value="BCY29542.1"/>
    <property type="molecule type" value="Genomic_DNA"/>
</dbReference>
<organism evidence="2 3">
    <name type="scientific">Flavobacterium okayamense</name>
    <dbReference type="NCBI Taxonomy" id="2830782"/>
    <lineage>
        <taxon>Bacteria</taxon>
        <taxon>Pseudomonadati</taxon>
        <taxon>Bacteroidota</taxon>
        <taxon>Flavobacteriia</taxon>
        <taxon>Flavobacteriales</taxon>
        <taxon>Flavobacteriaceae</taxon>
        <taxon>Flavobacterium</taxon>
    </lineage>
</organism>
<proteinExistence type="predicted"/>
<feature type="transmembrane region" description="Helical" evidence="1">
    <location>
        <begin position="16"/>
        <end position="35"/>
    </location>
</feature>
<feature type="transmembrane region" description="Helical" evidence="1">
    <location>
        <begin position="55"/>
        <end position="76"/>
    </location>
</feature>
<evidence type="ECO:0000313" key="2">
    <source>
        <dbReference type="EMBL" id="BCY29542.1"/>
    </source>
</evidence>
<sequence length="109" mass="12853">MSFVSVIIIFTEKFEISHFLTFIIFVGNSLFGLYFRKYGLSDFIIYRFSKLLSIFSLIVGSFFCLFLPFVLMRFYGFEESTLALFTLLLMFIPSFIVSIYFLITSFKNK</sequence>
<feature type="transmembrane region" description="Helical" evidence="1">
    <location>
        <begin position="82"/>
        <end position="103"/>
    </location>
</feature>